<accession>A0A2I1D4L4</accession>
<feature type="region of interest" description="Disordered" evidence="1">
    <location>
        <begin position="147"/>
        <end position="169"/>
    </location>
</feature>
<dbReference type="Proteomes" id="UP000234254">
    <property type="component" value="Unassembled WGS sequence"/>
</dbReference>
<sequence length="169" mass="19209">MLMSIIRLILRRRFPHRHGGFQDQDFHREGCPQARLARVSPPRLKVSVNWRVRERTICHGDPLGDQRMEGGGIGEVGRRTIELRSMVCGIYMTGRHQSMKINKLLLLTVTTMVRIDHDYSYSHCNVITRKTDGIPCGIGHRYPSPPIRLGSIHSSPTSASNLRQTTRGD</sequence>
<reference evidence="2" key="1">
    <citation type="submission" date="2016-12" db="EMBL/GenBank/DDBJ databases">
        <title>The genomes of Aspergillus section Nigri reveals drivers in fungal speciation.</title>
        <authorList>
            <consortium name="DOE Joint Genome Institute"/>
            <person name="Vesth T.C."/>
            <person name="Nybo J."/>
            <person name="Theobald S."/>
            <person name="Brandl J."/>
            <person name="Frisvad J.C."/>
            <person name="Nielsen K.F."/>
            <person name="Lyhne E.K."/>
            <person name="Kogle M.E."/>
            <person name="Kuo A."/>
            <person name="Riley R."/>
            <person name="Clum A."/>
            <person name="Nolan M."/>
            <person name="Lipzen A."/>
            <person name="Salamov A."/>
            <person name="Henrissat B."/>
            <person name="Wiebenga A."/>
            <person name="De vries R.P."/>
            <person name="Grigoriev I.V."/>
            <person name="Mortensen U.H."/>
            <person name="Andersen M.R."/>
            <person name="Baker S.E."/>
        </authorList>
    </citation>
    <scope>NUCLEOTIDE SEQUENCE</scope>
    <source>
        <strain evidence="2">IBT 28561</strain>
    </source>
</reference>
<organism evidence="2 3">
    <name type="scientific">Aspergillus campestris (strain IBT 28561)</name>
    <dbReference type="NCBI Taxonomy" id="1392248"/>
    <lineage>
        <taxon>Eukaryota</taxon>
        <taxon>Fungi</taxon>
        <taxon>Dikarya</taxon>
        <taxon>Ascomycota</taxon>
        <taxon>Pezizomycotina</taxon>
        <taxon>Eurotiomycetes</taxon>
        <taxon>Eurotiomycetidae</taxon>
        <taxon>Eurotiales</taxon>
        <taxon>Aspergillaceae</taxon>
        <taxon>Aspergillus</taxon>
        <taxon>Aspergillus subgen. Circumdati</taxon>
    </lineage>
</organism>
<dbReference type="GeneID" id="36540269"/>
<dbReference type="EMBL" id="MSFM01000005">
    <property type="protein sequence ID" value="PKY04806.1"/>
    <property type="molecule type" value="Genomic_DNA"/>
</dbReference>
<dbReference type="VEuPathDB" id="FungiDB:P168DRAFT_139724"/>
<proteinExistence type="predicted"/>
<evidence type="ECO:0000256" key="1">
    <source>
        <dbReference type="SAM" id="MobiDB-lite"/>
    </source>
</evidence>
<feature type="compositionally biased region" description="Polar residues" evidence="1">
    <location>
        <begin position="152"/>
        <end position="169"/>
    </location>
</feature>
<comment type="caution">
    <text evidence="2">The sequence shown here is derived from an EMBL/GenBank/DDBJ whole genome shotgun (WGS) entry which is preliminary data.</text>
</comment>
<gene>
    <name evidence="2" type="ORF">P168DRAFT_139724</name>
</gene>
<dbReference type="AlphaFoldDB" id="A0A2I1D4L4"/>
<keyword evidence="3" id="KW-1185">Reference proteome</keyword>
<name>A0A2I1D4L4_ASPC2</name>
<protein>
    <submittedName>
        <fullName evidence="2">Uncharacterized protein</fullName>
    </submittedName>
</protein>
<dbReference type="RefSeq" id="XP_024693400.1">
    <property type="nucleotide sequence ID" value="XM_024832747.1"/>
</dbReference>
<evidence type="ECO:0000313" key="2">
    <source>
        <dbReference type="EMBL" id="PKY04806.1"/>
    </source>
</evidence>
<evidence type="ECO:0000313" key="3">
    <source>
        <dbReference type="Proteomes" id="UP000234254"/>
    </source>
</evidence>